<dbReference type="CDD" id="cd00201">
    <property type="entry name" value="WW"/>
    <property type="match status" value="1"/>
</dbReference>
<comment type="caution">
    <text evidence="3">The sequence shown here is derived from an EMBL/GenBank/DDBJ whole genome shotgun (WGS) entry which is preliminary data.</text>
</comment>
<accession>A0AAD3D8F1</accession>
<dbReference type="Proteomes" id="UP001054902">
    <property type="component" value="Unassembled WGS sequence"/>
</dbReference>
<keyword evidence="4" id="KW-1185">Reference proteome</keyword>
<evidence type="ECO:0000259" key="2">
    <source>
        <dbReference type="PROSITE" id="PS50020"/>
    </source>
</evidence>
<dbReference type="Gene3D" id="2.20.70.10">
    <property type="match status" value="1"/>
</dbReference>
<dbReference type="PROSITE" id="PS50020">
    <property type="entry name" value="WW_DOMAIN_2"/>
    <property type="match status" value="1"/>
</dbReference>
<dbReference type="PROSITE" id="PS01159">
    <property type="entry name" value="WW_DOMAIN_1"/>
    <property type="match status" value="1"/>
</dbReference>
<dbReference type="Pfam" id="PF00397">
    <property type="entry name" value="WW"/>
    <property type="match status" value="1"/>
</dbReference>
<gene>
    <name evidence="3" type="ORF">CTEN210_16262</name>
</gene>
<feature type="compositionally biased region" description="Basic and acidic residues" evidence="1">
    <location>
        <begin position="1"/>
        <end position="10"/>
    </location>
</feature>
<evidence type="ECO:0000313" key="4">
    <source>
        <dbReference type="Proteomes" id="UP001054902"/>
    </source>
</evidence>
<dbReference type="AlphaFoldDB" id="A0AAD3D8F1"/>
<feature type="domain" description="WW" evidence="2">
    <location>
        <begin position="103"/>
        <end position="137"/>
    </location>
</feature>
<dbReference type="InterPro" id="IPR001202">
    <property type="entry name" value="WW_dom"/>
</dbReference>
<proteinExistence type="predicted"/>
<reference evidence="3 4" key="1">
    <citation type="journal article" date="2021" name="Sci. Rep.">
        <title>The genome of the diatom Chaetoceros tenuissimus carries an ancient integrated fragment of an extant virus.</title>
        <authorList>
            <person name="Hongo Y."/>
            <person name="Kimura K."/>
            <person name="Takaki Y."/>
            <person name="Yoshida Y."/>
            <person name="Baba S."/>
            <person name="Kobayashi G."/>
            <person name="Nagasaki K."/>
            <person name="Hano T."/>
            <person name="Tomaru Y."/>
        </authorList>
    </citation>
    <scope>NUCLEOTIDE SEQUENCE [LARGE SCALE GENOMIC DNA]</scope>
    <source>
        <strain evidence="3 4">NIES-3715</strain>
    </source>
</reference>
<evidence type="ECO:0000313" key="3">
    <source>
        <dbReference type="EMBL" id="GFH59786.1"/>
    </source>
</evidence>
<protein>
    <recommendedName>
        <fullName evidence="2">WW domain-containing protein</fullName>
    </recommendedName>
</protein>
<dbReference type="SUPFAM" id="SSF51045">
    <property type="entry name" value="WW domain"/>
    <property type="match status" value="1"/>
</dbReference>
<organism evidence="3 4">
    <name type="scientific">Chaetoceros tenuissimus</name>
    <dbReference type="NCBI Taxonomy" id="426638"/>
    <lineage>
        <taxon>Eukaryota</taxon>
        <taxon>Sar</taxon>
        <taxon>Stramenopiles</taxon>
        <taxon>Ochrophyta</taxon>
        <taxon>Bacillariophyta</taxon>
        <taxon>Coscinodiscophyceae</taxon>
        <taxon>Chaetocerotophycidae</taxon>
        <taxon>Chaetocerotales</taxon>
        <taxon>Chaetocerotaceae</taxon>
        <taxon>Chaetoceros</taxon>
    </lineage>
</organism>
<dbReference type="InterPro" id="IPR036020">
    <property type="entry name" value="WW_dom_sf"/>
</dbReference>
<dbReference type="SMART" id="SM00456">
    <property type="entry name" value="WW"/>
    <property type="match status" value="1"/>
</dbReference>
<feature type="region of interest" description="Disordered" evidence="1">
    <location>
        <begin position="1"/>
        <end position="20"/>
    </location>
</feature>
<dbReference type="EMBL" id="BLLK01000069">
    <property type="protein sequence ID" value="GFH59786.1"/>
    <property type="molecule type" value="Genomic_DNA"/>
</dbReference>
<name>A0AAD3D8F1_9STRA</name>
<sequence length="334" mass="37598">MMNDFSKENEASDTNQVLETSSGSLFDRIMKGLNTDEVGLEDESKFDSNEELEKKLEELALDSPLTKLPTSDNLISKSFVDLDLSSEVKEEESIKTVEKVLQVDPQSQWREVKDRNSGKIYYYNRITRETSWTLPKNGVIVGNRRTHRQTVKILPSLSISGITVESDVDEESSEKFGSSFGSVDLLPVGSKILEESFRSTRGENYGTAAGQDIPQADDVLYCLFCGIRSSSTVDLANHLATDCRKCFSNDDSMLALKTGVLKLFQTLTAHHHDNKENIPPENAFHLSRTLENDEEHSSSDESDESTIIDWKLTKQLKTSFTKSRKPRRALQSLR</sequence>
<evidence type="ECO:0000256" key="1">
    <source>
        <dbReference type="SAM" id="MobiDB-lite"/>
    </source>
</evidence>